<dbReference type="HAMAP" id="MF_00173">
    <property type="entry name" value="Arg_repressor"/>
    <property type="match status" value="1"/>
</dbReference>
<proteinExistence type="inferred from homology"/>
<dbReference type="PANTHER" id="PTHR34471:SF1">
    <property type="entry name" value="ARGININE REPRESSOR"/>
    <property type="match status" value="1"/>
</dbReference>
<dbReference type="PATRIC" id="fig|49338.4.peg.2722"/>
<keyword evidence="3 7" id="KW-0963">Cytoplasm</keyword>
<comment type="subcellular location">
    <subcellularLocation>
        <location evidence="1 7">Cytoplasm</location>
    </subcellularLocation>
</comment>
<dbReference type="Proteomes" id="UP000054623">
    <property type="component" value="Unassembled WGS sequence"/>
</dbReference>
<feature type="domain" description="Arginine repressor DNA-binding" evidence="9">
    <location>
        <begin position="2"/>
        <end position="65"/>
    </location>
</feature>
<dbReference type="EMBL" id="LOCK01000061">
    <property type="protein sequence ID" value="KTE89826.1"/>
    <property type="molecule type" value="Genomic_DNA"/>
</dbReference>
<evidence type="ECO:0000313" key="13">
    <source>
        <dbReference type="Proteomes" id="UP000054623"/>
    </source>
</evidence>
<evidence type="ECO:0000256" key="4">
    <source>
        <dbReference type="ARBA" id="ARBA00023015"/>
    </source>
</evidence>
<reference evidence="12 13" key="2">
    <citation type="submission" date="2015-12" db="EMBL/GenBank/DDBJ databases">
        <title>Draft Genome Sequence of Desulfitobacterium hafniense Strain DH, a Sulfate-reducing Bacterium Isolated from Paddy Soils.</title>
        <authorList>
            <person name="Bao P."/>
            <person name="Zhang X."/>
            <person name="Li G."/>
        </authorList>
    </citation>
    <scope>NUCLEOTIDE SEQUENCE [LARGE SCALE GENOMIC DNA]</scope>
    <source>
        <strain evidence="12 13">DH</strain>
    </source>
</reference>
<reference evidence="11" key="1">
    <citation type="submission" date="2014-07" db="EMBL/GenBank/DDBJ databases">
        <authorList>
            <person name="Hornung V.Bastian."/>
        </authorList>
    </citation>
    <scope>NUCLEOTIDE SEQUENCE</scope>
    <source>
        <strain evidence="11">PCE-S</strain>
    </source>
</reference>
<dbReference type="EMBL" id="LK996017">
    <property type="protein sequence ID" value="CDX02422.1"/>
    <property type="molecule type" value="Genomic_DNA"/>
</dbReference>
<keyword evidence="7" id="KW-0055">Arginine biosynthesis</keyword>
<dbReference type="InterPro" id="IPR036388">
    <property type="entry name" value="WH-like_DNA-bd_sf"/>
</dbReference>
<dbReference type="Gene3D" id="1.10.10.10">
    <property type="entry name" value="Winged helix-like DNA-binding domain superfamily/Winged helix DNA-binding domain"/>
    <property type="match status" value="1"/>
</dbReference>
<dbReference type="GO" id="GO:0003700">
    <property type="term" value="F:DNA-binding transcription factor activity"/>
    <property type="evidence" value="ECO:0007669"/>
    <property type="project" value="UniProtKB-UniRule"/>
</dbReference>
<dbReference type="InterPro" id="IPR036390">
    <property type="entry name" value="WH_DNA-bd_sf"/>
</dbReference>
<evidence type="ECO:0000256" key="7">
    <source>
        <dbReference type="HAMAP-Rule" id="MF_00173"/>
    </source>
</evidence>
<dbReference type="NCBIfam" id="TIGR01529">
    <property type="entry name" value="argR_whole"/>
    <property type="match status" value="1"/>
</dbReference>
<evidence type="ECO:0000256" key="5">
    <source>
        <dbReference type="ARBA" id="ARBA00023125"/>
    </source>
</evidence>
<dbReference type="PANTHER" id="PTHR34471">
    <property type="entry name" value="ARGININE REPRESSOR"/>
    <property type="match status" value="1"/>
</dbReference>
<keyword evidence="6 7" id="KW-0804">Transcription</keyword>
<dbReference type="GO" id="GO:0006526">
    <property type="term" value="P:L-arginine biosynthetic process"/>
    <property type="evidence" value="ECO:0007669"/>
    <property type="project" value="UniProtKB-UniPathway"/>
</dbReference>
<name>A0A098B226_DESHA</name>
<evidence type="ECO:0000313" key="12">
    <source>
        <dbReference type="EMBL" id="KTE89826.1"/>
    </source>
</evidence>
<comment type="function">
    <text evidence="7">Regulates arginine biosynthesis genes.</text>
</comment>
<comment type="similarity">
    <text evidence="2 7">Belongs to the ArgR family.</text>
</comment>
<organism evidence="11">
    <name type="scientific">Desulfitobacterium hafniense</name>
    <name type="common">Desulfitobacterium frappieri</name>
    <dbReference type="NCBI Taxonomy" id="49338"/>
    <lineage>
        <taxon>Bacteria</taxon>
        <taxon>Bacillati</taxon>
        <taxon>Bacillota</taxon>
        <taxon>Clostridia</taxon>
        <taxon>Eubacteriales</taxon>
        <taxon>Desulfitobacteriaceae</taxon>
        <taxon>Desulfitobacterium</taxon>
    </lineage>
</organism>
<dbReference type="UniPathway" id="UPA00068"/>
<dbReference type="Gene3D" id="3.30.1360.40">
    <property type="match status" value="1"/>
</dbReference>
<dbReference type="OrthoDB" id="9807089at2"/>
<evidence type="ECO:0000259" key="10">
    <source>
        <dbReference type="Pfam" id="PF02863"/>
    </source>
</evidence>
<dbReference type="GO" id="GO:0005737">
    <property type="term" value="C:cytoplasm"/>
    <property type="evidence" value="ECO:0007669"/>
    <property type="project" value="UniProtKB-SubCell"/>
</dbReference>
<keyword evidence="7" id="KW-0678">Repressor</keyword>
<dbReference type="SMR" id="A0A098B226"/>
<sequence length="150" mass="16712">MKTRRQMKIQEIINNQVIHTQEELAELLRKAGFDVTQATVSRDIKEMGLIKVPTSEDDYRYAVPGTAQPLSTPDRLKRRLRETVVTVNDSENLVVLRTIPGNAQALASLIDHSNWEEVIGTVAGDDTILLVVKPAGAVPSVRERIAKLMQ</sequence>
<dbReference type="Pfam" id="PF01316">
    <property type="entry name" value="Arg_repressor"/>
    <property type="match status" value="1"/>
</dbReference>
<dbReference type="GO" id="GO:1900079">
    <property type="term" value="P:regulation of arginine biosynthetic process"/>
    <property type="evidence" value="ECO:0007669"/>
    <property type="project" value="UniProtKB-UniRule"/>
</dbReference>
<dbReference type="OMA" id="MHAVKTR"/>
<evidence type="ECO:0000259" key="9">
    <source>
        <dbReference type="Pfam" id="PF01316"/>
    </source>
</evidence>
<evidence type="ECO:0000256" key="1">
    <source>
        <dbReference type="ARBA" id="ARBA00004496"/>
    </source>
</evidence>
<dbReference type="SUPFAM" id="SSF46785">
    <property type="entry name" value="Winged helix' DNA-binding domain"/>
    <property type="match status" value="1"/>
</dbReference>
<evidence type="ECO:0000256" key="8">
    <source>
        <dbReference type="NCBIfam" id="TIGR01529"/>
    </source>
</evidence>
<dbReference type="InterPro" id="IPR020899">
    <property type="entry name" value="Arg_repress_C"/>
</dbReference>
<comment type="pathway">
    <text evidence="7">Amino-acid biosynthesis; L-arginine biosynthesis [regulation].</text>
</comment>
<dbReference type="Pfam" id="PF02863">
    <property type="entry name" value="Arg_repressor_C"/>
    <property type="match status" value="1"/>
</dbReference>
<evidence type="ECO:0000256" key="2">
    <source>
        <dbReference type="ARBA" id="ARBA00008316"/>
    </source>
</evidence>
<feature type="domain" description="Arginine repressor C-terminal" evidence="10">
    <location>
        <begin position="80"/>
        <end position="146"/>
    </location>
</feature>
<accession>A0A098B226</accession>
<dbReference type="RefSeq" id="WP_005810957.1">
    <property type="nucleotide sequence ID" value="NZ_CABKQQ010000029.1"/>
</dbReference>
<dbReference type="GO" id="GO:0003677">
    <property type="term" value="F:DNA binding"/>
    <property type="evidence" value="ECO:0007669"/>
    <property type="project" value="UniProtKB-KW"/>
</dbReference>
<protein>
    <recommendedName>
        <fullName evidence="7 8">Arginine repressor</fullName>
    </recommendedName>
</protein>
<dbReference type="PRINTS" id="PR01467">
    <property type="entry name" value="ARGREPRESSOR"/>
</dbReference>
<dbReference type="GO" id="GO:0051259">
    <property type="term" value="P:protein complex oligomerization"/>
    <property type="evidence" value="ECO:0007669"/>
    <property type="project" value="InterPro"/>
</dbReference>
<evidence type="ECO:0000256" key="6">
    <source>
        <dbReference type="ARBA" id="ARBA00023163"/>
    </source>
</evidence>
<dbReference type="SUPFAM" id="SSF55252">
    <property type="entry name" value="C-terminal domain of arginine repressor"/>
    <property type="match status" value="1"/>
</dbReference>
<keyword evidence="4 7" id="KW-0805">Transcription regulation</keyword>
<keyword evidence="5 7" id="KW-0238">DNA-binding</keyword>
<gene>
    <name evidence="7" type="primary">argR</name>
    <name evidence="12" type="ORF">AT727_10795</name>
    <name evidence="11" type="ORF">DPCES_2535</name>
</gene>
<keyword evidence="7" id="KW-0028">Amino-acid biosynthesis</keyword>
<dbReference type="InterPro" id="IPR020900">
    <property type="entry name" value="Arg_repress_DNA-bd"/>
</dbReference>
<evidence type="ECO:0000313" key="11">
    <source>
        <dbReference type="EMBL" id="CDX02422.1"/>
    </source>
</evidence>
<dbReference type="InterPro" id="IPR001669">
    <property type="entry name" value="Arg_repress"/>
</dbReference>
<dbReference type="AlphaFoldDB" id="A0A098B226"/>
<evidence type="ECO:0000256" key="3">
    <source>
        <dbReference type="ARBA" id="ARBA00022490"/>
    </source>
</evidence>
<dbReference type="InterPro" id="IPR036251">
    <property type="entry name" value="Arg_repress_C_sf"/>
</dbReference>
<dbReference type="GO" id="GO:0034618">
    <property type="term" value="F:arginine binding"/>
    <property type="evidence" value="ECO:0007669"/>
    <property type="project" value="InterPro"/>
</dbReference>